<protein>
    <submittedName>
        <fullName evidence="4 5">Transcriptional regulator</fullName>
    </submittedName>
</protein>
<dbReference type="GO" id="GO:0003700">
    <property type="term" value="F:DNA-binding transcription factor activity"/>
    <property type="evidence" value="ECO:0007669"/>
    <property type="project" value="TreeGrafter"/>
</dbReference>
<evidence type="ECO:0000313" key="7">
    <source>
        <dbReference type="Proteomes" id="UP001212337"/>
    </source>
</evidence>
<sequence length="195" mass="21290">MNIPTGFLDSSGSVPFSLPERDPQGDDPVAKRISHNLQRLRDKRQLSLEALAHASGVRRAMIAQIEAGRSFPSVKVLSKVAAALKVSIAEFLDPDGAGMVIRRALPPEHAAPLVTFNELRLGPQAEERVPGTPHGVQNHLLVAEGTLELKINDELVVLHAGDSILYRAERPHRYRNPHNSEAVAYLLTSPAQVQE</sequence>
<dbReference type="Proteomes" id="UP000330809">
    <property type="component" value="Unassembled WGS sequence"/>
</dbReference>
<dbReference type="Pfam" id="PF07883">
    <property type="entry name" value="Cupin_2"/>
    <property type="match status" value="1"/>
</dbReference>
<dbReference type="InterPro" id="IPR014710">
    <property type="entry name" value="RmlC-like_jellyroll"/>
</dbReference>
<dbReference type="SUPFAM" id="SSF47413">
    <property type="entry name" value="lambda repressor-like DNA-binding domains"/>
    <property type="match status" value="1"/>
</dbReference>
<reference evidence="4 7" key="2">
    <citation type="submission" date="2023-01" db="EMBL/GenBank/DDBJ databases">
        <title>Effects of deletion of Siderophore biosynthase gene in Pseudomonas fragi on quorum sensing and spoliage ability.</title>
        <authorList>
            <person name="Cui F."/>
            <person name="Wang D."/>
            <person name="Liu J."/>
            <person name="Wang Q."/>
            <person name="Li T."/>
            <person name="Li J."/>
        </authorList>
    </citation>
    <scope>NUCLEOTIDE SEQUENCE [LARGE SCALE GENOMIC DNA]</scope>
    <source>
        <strain evidence="4 7">MS-10</strain>
    </source>
</reference>
<dbReference type="Gene3D" id="1.10.260.40">
    <property type="entry name" value="lambda repressor-like DNA-binding domains"/>
    <property type="match status" value="1"/>
</dbReference>
<dbReference type="InterPro" id="IPR050807">
    <property type="entry name" value="TransReg_Diox_bact_type"/>
</dbReference>
<dbReference type="InterPro" id="IPR013096">
    <property type="entry name" value="Cupin_2"/>
</dbReference>
<gene>
    <name evidence="5" type="ORF">NCTC10754_00955</name>
    <name evidence="4" type="ORF">PI499_11810</name>
</gene>
<reference evidence="5 6" key="1">
    <citation type="submission" date="2019-02" db="EMBL/GenBank/DDBJ databases">
        <authorList>
            <consortium name="Pathogen Informatics"/>
        </authorList>
    </citation>
    <scope>NUCLEOTIDE SEQUENCE [LARGE SCALE GENOMIC DNA]</scope>
    <source>
        <strain evidence="5 6">3012STDY7103891</strain>
    </source>
</reference>
<dbReference type="InterPro" id="IPR010982">
    <property type="entry name" value="Lambda_DNA-bd_dom_sf"/>
</dbReference>
<dbReference type="SMART" id="SM00530">
    <property type="entry name" value="HTH_XRE"/>
    <property type="match status" value="1"/>
</dbReference>
<dbReference type="GO" id="GO:0005829">
    <property type="term" value="C:cytosol"/>
    <property type="evidence" value="ECO:0007669"/>
    <property type="project" value="TreeGrafter"/>
</dbReference>
<name>A0A449IFZ3_PSEFR</name>
<feature type="region of interest" description="Disordered" evidence="2">
    <location>
        <begin position="1"/>
        <end position="27"/>
    </location>
</feature>
<dbReference type="InterPro" id="IPR001387">
    <property type="entry name" value="Cro/C1-type_HTH"/>
</dbReference>
<evidence type="ECO:0000256" key="2">
    <source>
        <dbReference type="SAM" id="MobiDB-lite"/>
    </source>
</evidence>
<organism evidence="5 6">
    <name type="scientific">Pseudomonas fragi</name>
    <dbReference type="NCBI Taxonomy" id="296"/>
    <lineage>
        <taxon>Bacteria</taxon>
        <taxon>Pseudomonadati</taxon>
        <taxon>Pseudomonadota</taxon>
        <taxon>Gammaproteobacteria</taxon>
        <taxon>Pseudomonadales</taxon>
        <taxon>Pseudomonadaceae</taxon>
        <taxon>Pseudomonas</taxon>
    </lineage>
</organism>
<dbReference type="CDD" id="cd00093">
    <property type="entry name" value="HTH_XRE"/>
    <property type="match status" value="1"/>
</dbReference>
<dbReference type="Gene3D" id="2.60.120.10">
    <property type="entry name" value="Jelly Rolls"/>
    <property type="match status" value="1"/>
</dbReference>
<evidence type="ECO:0000256" key="1">
    <source>
        <dbReference type="ARBA" id="ARBA00023125"/>
    </source>
</evidence>
<dbReference type="PANTHER" id="PTHR46797:SF1">
    <property type="entry name" value="METHYLPHOSPHONATE SYNTHASE"/>
    <property type="match status" value="1"/>
</dbReference>
<dbReference type="SUPFAM" id="SSF51182">
    <property type="entry name" value="RmlC-like cupins"/>
    <property type="match status" value="1"/>
</dbReference>
<proteinExistence type="predicted"/>
<keyword evidence="1" id="KW-0238">DNA-binding</keyword>
<evidence type="ECO:0000313" key="4">
    <source>
        <dbReference type="EMBL" id="MDA7022562.1"/>
    </source>
</evidence>
<keyword evidence="7" id="KW-1185">Reference proteome</keyword>
<dbReference type="PANTHER" id="PTHR46797">
    <property type="entry name" value="HTH-TYPE TRANSCRIPTIONAL REGULATOR"/>
    <property type="match status" value="1"/>
</dbReference>
<dbReference type="CDD" id="cd02209">
    <property type="entry name" value="cupin_XRE_C"/>
    <property type="match status" value="1"/>
</dbReference>
<accession>A0A449IFZ3</accession>
<dbReference type="Proteomes" id="UP001212337">
    <property type="component" value="Unassembled WGS sequence"/>
</dbReference>
<dbReference type="EMBL" id="CAACYJ010000018">
    <property type="protein sequence ID" value="VFB18407.1"/>
    <property type="molecule type" value="Genomic_DNA"/>
</dbReference>
<evidence type="ECO:0000313" key="5">
    <source>
        <dbReference type="EMBL" id="VFB18407.1"/>
    </source>
</evidence>
<dbReference type="RefSeq" id="WP_133144000.1">
    <property type="nucleotide sequence ID" value="NZ_CAACYJ010000018.1"/>
</dbReference>
<dbReference type="InterPro" id="IPR011051">
    <property type="entry name" value="RmlC_Cupin_sf"/>
</dbReference>
<dbReference type="PROSITE" id="PS50943">
    <property type="entry name" value="HTH_CROC1"/>
    <property type="match status" value="1"/>
</dbReference>
<dbReference type="GO" id="GO:0003677">
    <property type="term" value="F:DNA binding"/>
    <property type="evidence" value="ECO:0007669"/>
    <property type="project" value="UniProtKB-KW"/>
</dbReference>
<evidence type="ECO:0000313" key="6">
    <source>
        <dbReference type="Proteomes" id="UP000330809"/>
    </source>
</evidence>
<dbReference type="EMBL" id="JAQJVI010000013">
    <property type="protein sequence ID" value="MDA7022562.1"/>
    <property type="molecule type" value="Genomic_DNA"/>
</dbReference>
<feature type="domain" description="HTH cro/C1-type" evidence="3">
    <location>
        <begin position="37"/>
        <end position="91"/>
    </location>
</feature>
<evidence type="ECO:0000259" key="3">
    <source>
        <dbReference type="PROSITE" id="PS50943"/>
    </source>
</evidence>
<dbReference type="AlphaFoldDB" id="A0A449IFZ3"/>
<dbReference type="Pfam" id="PF01381">
    <property type="entry name" value="HTH_3"/>
    <property type="match status" value="1"/>
</dbReference>